<feature type="compositionally biased region" description="Low complexity" evidence="1">
    <location>
        <begin position="17"/>
        <end position="39"/>
    </location>
</feature>
<evidence type="ECO:0000256" key="1">
    <source>
        <dbReference type="SAM" id="MobiDB-lite"/>
    </source>
</evidence>
<sequence length="484" mass="52000">MYPVSGARAPRSQLPVTTSTSAQPAPSTSTSAQSSTLSTEVREVRQADGWSRVPSGLGHRLPPLRTPAAAGPASGGPGQSTPTSTQPTTVGINVCLMHQAVQSDGRSEPRIRAGVVGALLNFARKSPSPGTLELLGRFEAIQESFERRVNVQALTGIPSCSTQSPPSPETPNLLARSLSAPTAHANTEALADRPSGSVRQPLLPGTRPRKKRVAPSGSNSGRATEFPPPSAKKTGKVVTDEILLRIQGAAEAARAADQPLDSAELARELGVGYNTLRWYVFNNELTAVAWNRLARITGKSTSSKATIKDDVVLALEAEVNSGRPFIAAEFARQHNITWAGLRRYVDIVSPQTHRAELTPWGKSKVAEIKGEASRTNVRLKTDYWPALKSEVDSGQLNAKAFADRYGVLPENVLFDAKKLQRNAPMRRIVKPGDLRALRDERARGGPFDLTEWAQKLGVSVDTVRKYVTPEGELTAKGLNRLNDG</sequence>
<protein>
    <submittedName>
        <fullName evidence="2">Uncharacterized protein</fullName>
    </submittedName>
</protein>
<evidence type="ECO:0000313" key="3">
    <source>
        <dbReference type="Proteomes" id="UP000343317"/>
    </source>
</evidence>
<name>A0A5E4SEC7_9BURK</name>
<proteinExistence type="predicted"/>
<reference evidence="2 3" key="1">
    <citation type="submission" date="2019-08" db="EMBL/GenBank/DDBJ databases">
        <authorList>
            <person name="Peeters C."/>
        </authorList>
    </citation>
    <scope>NUCLEOTIDE SEQUENCE [LARGE SCALE GENOMIC DNA]</scope>
    <source>
        <strain evidence="2 3">LMG 31112</strain>
    </source>
</reference>
<accession>A0A5E4SEC7</accession>
<feature type="region of interest" description="Disordered" evidence="1">
    <location>
        <begin position="1"/>
        <end position="88"/>
    </location>
</feature>
<gene>
    <name evidence="2" type="ORF">PHO31112_00734</name>
</gene>
<dbReference type="AlphaFoldDB" id="A0A5E4SEC7"/>
<dbReference type="Proteomes" id="UP000343317">
    <property type="component" value="Unassembled WGS sequence"/>
</dbReference>
<evidence type="ECO:0000313" key="2">
    <source>
        <dbReference type="EMBL" id="VVD74000.1"/>
    </source>
</evidence>
<feature type="compositionally biased region" description="Low complexity" evidence="1">
    <location>
        <begin position="79"/>
        <end position="88"/>
    </location>
</feature>
<keyword evidence="3" id="KW-1185">Reference proteome</keyword>
<feature type="region of interest" description="Disordered" evidence="1">
    <location>
        <begin position="181"/>
        <end position="234"/>
    </location>
</feature>
<organism evidence="2 3">
    <name type="scientific">Pandoraea horticolens</name>
    <dbReference type="NCBI Taxonomy" id="2508298"/>
    <lineage>
        <taxon>Bacteria</taxon>
        <taxon>Pseudomonadati</taxon>
        <taxon>Pseudomonadota</taxon>
        <taxon>Betaproteobacteria</taxon>
        <taxon>Burkholderiales</taxon>
        <taxon>Burkholderiaceae</taxon>
        <taxon>Pandoraea</taxon>
    </lineage>
</organism>
<dbReference type="EMBL" id="CABPSM010000002">
    <property type="protein sequence ID" value="VVD74000.1"/>
    <property type="molecule type" value="Genomic_DNA"/>
</dbReference>